<evidence type="ECO:0000313" key="2">
    <source>
        <dbReference type="EMBL" id="GAG86590.1"/>
    </source>
</evidence>
<dbReference type="AlphaFoldDB" id="X1AV83"/>
<feature type="region of interest" description="Disordered" evidence="1">
    <location>
        <begin position="1"/>
        <end position="24"/>
    </location>
</feature>
<proteinExistence type="predicted"/>
<comment type="caution">
    <text evidence="2">The sequence shown here is derived from an EMBL/GenBank/DDBJ whole genome shotgun (WGS) entry which is preliminary data.</text>
</comment>
<protein>
    <submittedName>
        <fullName evidence="2">Uncharacterized protein</fullName>
    </submittedName>
</protein>
<reference evidence="2" key="1">
    <citation type="journal article" date="2014" name="Front. Microbiol.">
        <title>High frequency of phylogenetically diverse reductive dehalogenase-homologous genes in deep subseafloor sedimentary metagenomes.</title>
        <authorList>
            <person name="Kawai M."/>
            <person name="Futagami T."/>
            <person name="Toyoda A."/>
            <person name="Takaki Y."/>
            <person name="Nishi S."/>
            <person name="Hori S."/>
            <person name="Arai W."/>
            <person name="Tsubouchi T."/>
            <person name="Morono Y."/>
            <person name="Uchiyama I."/>
            <person name="Ito T."/>
            <person name="Fujiyama A."/>
            <person name="Inagaki F."/>
            <person name="Takami H."/>
        </authorList>
    </citation>
    <scope>NUCLEOTIDE SEQUENCE</scope>
    <source>
        <strain evidence="2">Expedition CK06-06</strain>
    </source>
</reference>
<accession>X1AV83</accession>
<evidence type="ECO:0000256" key="1">
    <source>
        <dbReference type="SAM" id="MobiDB-lite"/>
    </source>
</evidence>
<sequence>MKERYEEPVDDNYSVTPPPEKEESPEIGIIRELSPRKVMEQLRMNMKGYFWDYEEQGYIKVISPLMNERGIAKYLSIIGSVVTDLLTFSSYKEEEILNLVLYVCDKAIPTIHVNYKEYGIKDKSDLQIIDIQIFNLTNSAFHKAIGGGDRSVVRGTVSEAMLSRNFGGQQQQGNQREAGFLSKLNPFK</sequence>
<name>X1AV83_9ZZZZ</name>
<organism evidence="2">
    <name type="scientific">marine sediment metagenome</name>
    <dbReference type="NCBI Taxonomy" id="412755"/>
    <lineage>
        <taxon>unclassified sequences</taxon>
        <taxon>metagenomes</taxon>
        <taxon>ecological metagenomes</taxon>
    </lineage>
</organism>
<dbReference type="EMBL" id="BART01011555">
    <property type="protein sequence ID" value="GAG86590.1"/>
    <property type="molecule type" value="Genomic_DNA"/>
</dbReference>
<gene>
    <name evidence="2" type="ORF">S01H4_24563</name>
</gene>